<evidence type="ECO:0000256" key="2">
    <source>
        <dbReference type="ARBA" id="ARBA00005102"/>
    </source>
</evidence>
<keyword evidence="7" id="KW-0436">Ligase</keyword>
<dbReference type="PROSITE" id="PS00012">
    <property type="entry name" value="PHOSPHOPANTETHEINE"/>
    <property type="match status" value="1"/>
</dbReference>
<keyword evidence="5" id="KW-0596">Phosphopantetheine</keyword>
<dbReference type="PANTHER" id="PTHR45527:SF10">
    <property type="entry name" value="PYOCHELIN SYNTHASE PCHF"/>
    <property type="match status" value="1"/>
</dbReference>
<dbReference type="CDD" id="cd19535">
    <property type="entry name" value="Cyc_NRPS"/>
    <property type="match status" value="1"/>
</dbReference>
<dbReference type="Gene3D" id="3.30.559.30">
    <property type="entry name" value="Nonribosomal peptide synthetase, condensation domain"/>
    <property type="match status" value="1"/>
</dbReference>
<dbReference type="InterPro" id="IPR041464">
    <property type="entry name" value="TubC_N"/>
</dbReference>
<evidence type="ECO:0000256" key="1">
    <source>
        <dbReference type="ARBA" id="ARBA00001957"/>
    </source>
</evidence>
<dbReference type="SUPFAM" id="SSF47336">
    <property type="entry name" value="ACP-like"/>
    <property type="match status" value="1"/>
</dbReference>
<dbReference type="Gene3D" id="1.10.10.1830">
    <property type="entry name" value="Non-ribosomal peptide synthase, adenylation domain"/>
    <property type="match status" value="1"/>
</dbReference>
<dbReference type="InterPro" id="IPR000873">
    <property type="entry name" value="AMP-dep_synth/lig_dom"/>
</dbReference>
<dbReference type="Pfam" id="PF18563">
    <property type="entry name" value="TubC_N"/>
    <property type="match status" value="1"/>
</dbReference>
<dbReference type="InterPro" id="IPR044894">
    <property type="entry name" value="TubC_N_sf"/>
</dbReference>
<proteinExistence type="inferred from homology"/>
<feature type="domain" description="Carrier" evidence="9">
    <location>
        <begin position="1047"/>
        <end position="1126"/>
    </location>
</feature>
<dbReference type="Gene3D" id="3.40.50.980">
    <property type="match status" value="2"/>
</dbReference>
<evidence type="ECO:0000313" key="11">
    <source>
        <dbReference type="Proteomes" id="UP001230654"/>
    </source>
</evidence>
<evidence type="ECO:0000259" key="9">
    <source>
        <dbReference type="PROSITE" id="PS50075"/>
    </source>
</evidence>
<organism evidence="10 11">
    <name type="scientific">Streptomyces rishiriensis</name>
    <dbReference type="NCBI Taxonomy" id="68264"/>
    <lineage>
        <taxon>Bacteria</taxon>
        <taxon>Bacillati</taxon>
        <taxon>Actinomycetota</taxon>
        <taxon>Actinomycetes</taxon>
        <taxon>Kitasatosporales</taxon>
        <taxon>Streptomycetaceae</taxon>
        <taxon>Streptomyces</taxon>
    </lineage>
</organism>
<protein>
    <recommendedName>
        <fullName evidence="4">Phenyloxazoline synthase MbtB</fullName>
    </recommendedName>
    <alternativeName>
        <fullName evidence="8">Mycobactin synthetase protein B</fullName>
    </alternativeName>
</protein>
<dbReference type="Pfam" id="PF13193">
    <property type="entry name" value="AMP-binding_C"/>
    <property type="match status" value="1"/>
</dbReference>
<dbReference type="Proteomes" id="UP001230654">
    <property type="component" value="Unassembled WGS sequence"/>
</dbReference>
<dbReference type="InterPro" id="IPR009081">
    <property type="entry name" value="PP-bd_ACP"/>
</dbReference>
<dbReference type="Gene3D" id="2.30.38.10">
    <property type="entry name" value="Luciferase, Domain 3"/>
    <property type="match status" value="1"/>
</dbReference>
<dbReference type="CDD" id="cd12114">
    <property type="entry name" value="A_NRPS_TlmIV_like"/>
    <property type="match status" value="1"/>
</dbReference>
<dbReference type="InterPro" id="IPR020845">
    <property type="entry name" value="AMP-binding_CS"/>
</dbReference>
<keyword evidence="11" id="KW-1185">Reference proteome</keyword>
<evidence type="ECO:0000256" key="5">
    <source>
        <dbReference type="ARBA" id="ARBA00022450"/>
    </source>
</evidence>
<evidence type="ECO:0000256" key="8">
    <source>
        <dbReference type="ARBA" id="ARBA00033440"/>
    </source>
</evidence>
<dbReference type="NCBIfam" id="TIGR01733">
    <property type="entry name" value="AA-adenyl-dom"/>
    <property type="match status" value="1"/>
</dbReference>
<dbReference type="PRINTS" id="PR00154">
    <property type="entry name" value="AMPBINDING"/>
</dbReference>
<evidence type="ECO:0000256" key="3">
    <source>
        <dbReference type="ARBA" id="ARBA00007380"/>
    </source>
</evidence>
<dbReference type="Gene3D" id="3.30.300.30">
    <property type="match status" value="1"/>
</dbReference>
<evidence type="ECO:0000256" key="7">
    <source>
        <dbReference type="ARBA" id="ARBA00022598"/>
    </source>
</evidence>
<evidence type="ECO:0000256" key="6">
    <source>
        <dbReference type="ARBA" id="ARBA00022553"/>
    </source>
</evidence>
<dbReference type="InterPro" id="IPR010071">
    <property type="entry name" value="AA_adenyl_dom"/>
</dbReference>
<comment type="similarity">
    <text evidence="3">Belongs to the ATP-dependent AMP-binding enzyme family. MbtB subfamily.</text>
</comment>
<dbReference type="InterPro" id="IPR045851">
    <property type="entry name" value="AMP-bd_C_sf"/>
</dbReference>
<dbReference type="PROSITE" id="PS00455">
    <property type="entry name" value="AMP_BINDING"/>
    <property type="match status" value="1"/>
</dbReference>
<dbReference type="Pfam" id="PF00501">
    <property type="entry name" value="AMP-binding"/>
    <property type="match status" value="1"/>
</dbReference>
<evidence type="ECO:0000313" key="10">
    <source>
        <dbReference type="EMBL" id="MDQ0585319.1"/>
    </source>
</evidence>
<dbReference type="InterPro" id="IPR023213">
    <property type="entry name" value="CAT-like_dom_sf"/>
</dbReference>
<dbReference type="SMART" id="SM00823">
    <property type="entry name" value="PKS_PP"/>
    <property type="match status" value="1"/>
</dbReference>
<keyword evidence="6" id="KW-0597">Phosphoprotein</keyword>
<dbReference type="EMBL" id="JAUSWV010000002">
    <property type="protein sequence ID" value="MDQ0585319.1"/>
    <property type="molecule type" value="Genomic_DNA"/>
</dbReference>
<comment type="pathway">
    <text evidence="2">Siderophore biosynthesis; mycobactin biosynthesis.</text>
</comment>
<dbReference type="PROSITE" id="PS50075">
    <property type="entry name" value="CARRIER"/>
    <property type="match status" value="1"/>
</dbReference>
<comment type="caution">
    <text evidence="10">The sequence shown here is derived from an EMBL/GenBank/DDBJ whole genome shotgun (WGS) entry which is preliminary data.</text>
</comment>
<dbReference type="InterPro" id="IPR057737">
    <property type="entry name" value="Condensation_MtbB-like"/>
</dbReference>
<accession>A0ABU0P1T7</accession>
<dbReference type="RefSeq" id="WP_307167018.1">
    <property type="nucleotide sequence ID" value="NZ_JAUSWV010000002.1"/>
</dbReference>
<dbReference type="InterPro" id="IPR025110">
    <property type="entry name" value="AMP-bd_C"/>
</dbReference>
<dbReference type="Gene3D" id="1.10.1200.10">
    <property type="entry name" value="ACP-like"/>
    <property type="match status" value="1"/>
</dbReference>
<dbReference type="InterPro" id="IPR001242">
    <property type="entry name" value="Condensation_dom"/>
</dbReference>
<dbReference type="InterPro" id="IPR020459">
    <property type="entry name" value="AMP-binding"/>
</dbReference>
<comment type="cofactor">
    <cofactor evidence="1">
        <name>pantetheine 4'-phosphate</name>
        <dbReference type="ChEBI" id="CHEBI:47942"/>
    </cofactor>
</comment>
<dbReference type="PANTHER" id="PTHR45527">
    <property type="entry name" value="NONRIBOSOMAL PEPTIDE SYNTHETASE"/>
    <property type="match status" value="1"/>
</dbReference>
<dbReference type="InterPro" id="IPR006162">
    <property type="entry name" value="Ppantetheine_attach_site"/>
</dbReference>
<dbReference type="Pfam" id="PF00550">
    <property type="entry name" value="PP-binding"/>
    <property type="match status" value="1"/>
</dbReference>
<reference evidence="10 11" key="1">
    <citation type="submission" date="2023-07" db="EMBL/GenBank/DDBJ databases">
        <title>Comparative genomics of wheat-associated soil bacteria to identify genetic determinants of phenazine resistance.</title>
        <authorList>
            <person name="Mouncey N."/>
        </authorList>
    </citation>
    <scope>NUCLEOTIDE SEQUENCE [LARGE SCALE GENOMIC DNA]</scope>
    <source>
        <strain evidence="10 11">B2I6</strain>
    </source>
</reference>
<evidence type="ECO:0000256" key="4">
    <source>
        <dbReference type="ARBA" id="ARBA00016743"/>
    </source>
</evidence>
<gene>
    <name evidence="10" type="ORF">QF030_007497</name>
</gene>
<dbReference type="InterPro" id="IPR036736">
    <property type="entry name" value="ACP-like_sf"/>
</dbReference>
<dbReference type="SUPFAM" id="SSF52777">
    <property type="entry name" value="CoA-dependent acyltransferases"/>
    <property type="match status" value="2"/>
</dbReference>
<name>A0ABU0P1T7_STRRH</name>
<dbReference type="SUPFAM" id="SSF56801">
    <property type="entry name" value="Acetyl-CoA synthetase-like"/>
    <property type="match status" value="1"/>
</dbReference>
<dbReference type="Gene3D" id="3.30.559.10">
    <property type="entry name" value="Chloramphenicol acetyltransferase-like domain"/>
    <property type="match status" value="1"/>
</dbReference>
<dbReference type="Pfam" id="PF00668">
    <property type="entry name" value="Condensation"/>
    <property type="match status" value="1"/>
</dbReference>
<sequence length="1129" mass="126832">MTTDLFAELYRRGVRMRLADGRLHVTAPPGALTSELREEMKLRRDELIEIVSRSEHADEPAGLTPLPEERHEPFPLTDIQQAYWVGRTPVVELGGNSTHCYLEFDAADLDVPRLSRSLDRLVRHHDMLRAVIQPDGRQRVLPEVPPYDIQVTDLAGLDDTAQEAGIARIREELAHQVLPADRWPLFEVRATRLADRRWRLHLSLDMLVMDGFSFGIFQRDWFRFYSRPDAPPEPLDVTFRDCVLAERRQQGERRFEDDRRYWLDRLDRLPPAPELPLAVQPGQLSCPKFARQHARLPRDRWSAIKETARRRGLTPSAVLVAAYADVLRRWSKRPELTLNLTLFNRPPLHPRIGEVIGDYTSLVLLETRPGPEDSFAARVKRLHHRLMEDLGHSSYSGVRVLRERARRLGGRPGAGMPVVFTSMIGFESGSNPTETAQVFGDVVYGVSQTPQVWLDYQVLEDRGELLVNWDYVEDLFPAGMLEEMFLAHRTCLERLSESEAAWDERELVTLPATQADERRRVNETGASIPRRTLCGLVEEQAGRTPDAIAVISADGEHTYRELVDDAHRLAHVLQSLDATRDELIGIVAEKGYEQVVAALGVTRSGAAYLPVEPRWPAARREQLLRQGQVRVVVTTPHLRDELTWPDGIRLVTLADAEVRSAPSTPPRTGPDPDDLAYVIFTSGSTGTPKGVMIDHRAAANTIQDLNDRFRVTSDDRVLALSALSFDLSVYDVFGLLAAGGGVVVPEPGRSQEPRHWADLVDRHRVTLWNTVPALMQAWIDAHDPAAPPPGHGLRLVMMSGDWIPVTLPDRIRAVYPAAQVKSLGGATEASIWSIHHPIGTVPPHWSRIPYGKPLANQTMHVYDQWLEPSPVWTTGEIYIGGSGVARGYWADPERTAERFVVHPRTKARLYRTGDLGRYLPDGDIEFLGREDSQIKLNGYRIELGEIAVPLRRHPGVRDALVGVDTNPRTGRRQLVAYLVPSEGEPLAGQPHPDADTLRSTLEEVLPEYMVPRHYLVIPEVPLSTNGKVDMSALPAPRERQTSGSLAAPRDELERTLLSFWQEVLGRDDFGTQENFFELGGDSLHAIGVLERITKEFGTSESQDDGLRRLFENPTVAQLAAVMRAESQGR</sequence>
<dbReference type="InterPro" id="IPR020806">
    <property type="entry name" value="PKS_PP-bd"/>
</dbReference>